<evidence type="ECO:0000256" key="3">
    <source>
        <dbReference type="ARBA" id="ARBA00022989"/>
    </source>
</evidence>
<sequence>MKWYEKHRKIIIEIICLLFILLFVYAGVSKLTDFQKFRIQVGQSPLLTSVGRWIVWLVPVTELIIASMLCIPKFRLQALYVSFGLMVVFTTYIVMILKFSPFVPCSCGGILDKMGWTEHLIFNIGFVFLAMFGVLILGKVQFENSK</sequence>
<organism evidence="7 8">
    <name type="scientific">Zhouia spongiae</name>
    <dbReference type="NCBI Taxonomy" id="2202721"/>
    <lineage>
        <taxon>Bacteria</taxon>
        <taxon>Pseudomonadati</taxon>
        <taxon>Bacteroidota</taxon>
        <taxon>Flavobacteriia</taxon>
        <taxon>Flavobacteriales</taxon>
        <taxon>Flavobacteriaceae</taxon>
        <taxon>Zhouia</taxon>
    </lineage>
</organism>
<evidence type="ECO:0000259" key="6">
    <source>
        <dbReference type="Pfam" id="PF07291"/>
    </source>
</evidence>
<evidence type="ECO:0000256" key="1">
    <source>
        <dbReference type="ARBA" id="ARBA00004141"/>
    </source>
</evidence>
<feature type="transmembrane region" description="Helical" evidence="5">
    <location>
        <begin position="120"/>
        <end position="138"/>
    </location>
</feature>
<dbReference type="Pfam" id="PF07291">
    <property type="entry name" value="MauE"/>
    <property type="match status" value="1"/>
</dbReference>
<dbReference type="InterPro" id="IPR009908">
    <property type="entry name" value="Methylamine_util_MauE"/>
</dbReference>
<keyword evidence="2 5" id="KW-0812">Transmembrane</keyword>
<keyword evidence="8" id="KW-1185">Reference proteome</keyword>
<comment type="subcellular location">
    <subcellularLocation>
        <location evidence="1">Membrane</location>
        <topology evidence="1">Multi-pass membrane protein</topology>
    </subcellularLocation>
</comment>
<gene>
    <name evidence="7" type="ORF">MQE36_16255</name>
</gene>
<feature type="transmembrane region" description="Helical" evidence="5">
    <location>
        <begin position="53"/>
        <end position="71"/>
    </location>
</feature>
<feature type="transmembrane region" description="Helical" evidence="5">
    <location>
        <begin position="78"/>
        <end position="100"/>
    </location>
</feature>
<keyword evidence="4 5" id="KW-0472">Membrane</keyword>
<keyword evidence="3 5" id="KW-1133">Transmembrane helix</keyword>
<dbReference type="EMBL" id="CP094326">
    <property type="protein sequence ID" value="UNY98619.1"/>
    <property type="molecule type" value="Genomic_DNA"/>
</dbReference>
<dbReference type="Proteomes" id="UP000829476">
    <property type="component" value="Chromosome"/>
</dbReference>
<evidence type="ECO:0000256" key="2">
    <source>
        <dbReference type="ARBA" id="ARBA00022692"/>
    </source>
</evidence>
<dbReference type="RefSeq" id="WP_242937025.1">
    <property type="nucleotide sequence ID" value="NZ_CP094326.1"/>
</dbReference>
<feature type="domain" description="Methylamine utilisation protein MauE" evidence="6">
    <location>
        <begin position="9"/>
        <end position="135"/>
    </location>
</feature>
<evidence type="ECO:0000313" key="7">
    <source>
        <dbReference type="EMBL" id="UNY98619.1"/>
    </source>
</evidence>
<evidence type="ECO:0000313" key="8">
    <source>
        <dbReference type="Proteomes" id="UP000829476"/>
    </source>
</evidence>
<name>A0ABY3YLY7_9FLAO</name>
<evidence type="ECO:0000256" key="5">
    <source>
        <dbReference type="SAM" id="Phobius"/>
    </source>
</evidence>
<accession>A0ABY3YLY7</accession>
<feature type="transmembrane region" description="Helical" evidence="5">
    <location>
        <begin position="10"/>
        <end position="28"/>
    </location>
</feature>
<protein>
    <recommendedName>
        <fullName evidence="6">Methylamine utilisation protein MauE domain-containing protein</fullName>
    </recommendedName>
</protein>
<evidence type="ECO:0000256" key="4">
    <source>
        <dbReference type="ARBA" id="ARBA00023136"/>
    </source>
</evidence>
<proteinExistence type="predicted"/>
<reference evidence="7 8" key="1">
    <citation type="journal article" date="2018" name="Int. J. Syst. Evol. Microbiol.">
        <title>Zhouia spongiae sp. nov., isolated from a marine sponge.</title>
        <authorList>
            <person name="Zhuang L."/>
            <person name="Lin B."/>
            <person name="Qin F."/>
            <person name="Luo L."/>
        </authorList>
    </citation>
    <scope>NUCLEOTIDE SEQUENCE [LARGE SCALE GENOMIC DNA]</scope>
    <source>
        <strain evidence="7 8">HN-Y44</strain>
    </source>
</reference>